<dbReference type="SUPFAM" id="SSF75005">
    <property type="entry name" value="Arabinanase/levansucrase/invertase"/>
    <property type="match status" value="1"/>
</dbReference>
<dbReference type="RefSeq" id="WP_264487522.1">
    <property type="nucleotide sequence ID" value="NZ_JAPDDT010000004.1"/>
</dbReference>
<feature type="domain" description="Beta-xylosidase C-terminal Concanavalin A-like" evidence="5">
    <location>
        <begin position="334"/>
        <end position="530"/>
    </location>
</feature>
<proteinExistence type="inferred from homology"/>
<dbReference type="InterPro" id="IPR013320">
    <property type="entry name" value="ConA-like_dom_sf"/>
</dbReference>
<evidence type="ECO:0000256" key="2">
    <source>
        <dbReference type="ARBA" id="ARBA00022801"/>
    </source>
</evidence>
<dbReference type="Pfam" id="PF17851">
    <property type="entry name" value="GH43_C2"/>
    <property type="match status" value="1"/>
</dbReference>
<dbReference type="InterPro" id="IPR006710">
    <property type="entry name" value="Glyco_hydro_43"/>
</dbReference>
<comment type="similarity">
    <text evidence="1 4">Belongs to the glycosyl hydrolase 43 family.</text>
</comment>
<dbReference type="Proteomes" id="UP001320876">
    <property type="component" value="Unassembled WGS sequence"/>
</dbReference>
<protein>
    <submittedName>
        <fullName evidence="6">Glycoside hydrolase family 43 protein</fullName>
    </submittedName>
</protein>
<evidence type="ECO:0000256" key="4">
    <source>
        <dbReference type="RuleBase" id="RU361187"/>
    </source>
</evidence>
<dbReference type="EMBL" id="JAPDDT010000004">
    <property type="protein sequence ID" value="MCW1923417.1"/>
    <property type="molecule type" value="Genomic_DNA"/>
</dbReference>
<keyword evidence="2 4" id="KW-0378">Hydrolase</keyword>
<dbReference type="InterPro" id="IPR023296">
    <property type="entry name" value="Glyco_hydro_beta-prop_sf"/>
</dbReference>
<keyword evidence="7" id="KW-1185">Reference proteome</keyword>
<comment type="caution">
    <text evidence="6">The sequence shown here is derived from an EMBL/GenBank/DDBJ whole genome shotgun (WGS) entry which is preliminary data.</text>
</comment>
<gene>
    <name evidence="6" type="ORF">OKA05_12700</name>
</gene>
<sequence length="533" mass="59989">MTAPLASATVIRNPVLKGFNPDPSILRVGDDFYLATSTFEWFPGVQIHHSRDLVNWRLLTRPLDRASQLDMTGNPDSGGIWAPCLSYSDGVFYLIYTDVKYWKREPYKIAYNYLVTARAIEGPWSEPVFLNSSGFDPSLFHDDDGRKWYLNMEWDHRKQNNRFSGILLQEFCSESRTLIGPVKKIFKGTERGLVEGPHLYKRNGWYYLLTAEGGTVYAHAATLARSRAIDGPYELHPQKHLLSTYGCLEAELQKAGHASLVETHMGEWYLAHLCGRPIDGRHCTLGRETAIQKCIWGADDWLYLEQGGMIPSVTTKGPAGLPEAPFPEATWDGNFDSPELNLNFQSLRRPVSEDWLSLTERPGYLRLKGMEPTISSFRQSLLARRVQSFDISVETSVEFQPETFQQMAGLIAWYDTENHCYLRLSHDETLGRNLNIIVTDAAESCEVLLDDVPVPATGGIGMRLTLKGAALQFEFAIAGGDWRKIGPVLNGAILSDDYSHLGFTGAFVGMCCQDISGQKRQADFSRFVYRENS</sequence>
<evidence type="ECO:0000313" key="7">
    <source>
        <dbReference type="Proteomes" id="UP001320876"/>
    </source>
</evidence>
<dbReference type="InterPro" id="IPR041542">
    <property type="entry name" value="GH43_C2"/>
</dbReference>
<evidence type="ECO:0000259" key="5">
    <source>
        <dbReference type="Pfam" id="PF17851"/>
    </source>
</evidence>
<dbReference type="GO" id="GO:0016787">
    <property type="term" value="F:hydrolase activity"/>
    <property type="evidence" value="ECO:0007669"/>
    <property type="project" value="UniProtKB-KW"/>
</dbReference>
<dbReference type="InterPro" id="IPR051795">
    <property type="entry name" value="Glycosyl_Hydrlase_43"/>
</dbReference>
<dbReference type="SUPFAM" id="SSF49899">
    <property type="entry name" value="Concanavalin A-like lectins/glucanases"/>
    <property type="match status" value="1"/>
</dbReference>
<accession>A0ABT3GIU2</accession>
<evidence type="ECO:0000256" key="1">
    <source>
        <dbReference type="ARBA" id="ARBA00009865"/>
    </source>
</evidence>
<organism evidence="6 7">
    <name type="scientific">Luteolibacter arcticus</name>
    <dbReference type="NCBI Taxonomy" id="1581411"/>
    <lineage>
        <taxon>Bacteria</taxon>
        <taxon>Pseudomonadati</taxon>
        <taxon>Verrucomicrobiota</taxon>
        <taxon>Verrucomicrobiia</taxon>
        <taxon>Verrucomicrobiales</taxon>
        <taxon>Verrucomicrobiaceae</taxon>
        <taxon>Luteolibacter</taxon>
    </lineage>
</organism>
<evidence type="ECO:0000313" key="6">
    <source>
        <dbReference type="EMBL" id="MCW1923417.1"/>
    </source>
</evidence>
<dbReference type="CDD" id="cd09000">
    <property type="entry name" value="GH43_SXA-like"/>
    <property type="match status" value="1"/>
</dbReference>
<dbReference type="Gene3D" id="2.115.10.20">
    <property type="entry name" value="Glycosyl hydrolase domain, family 43"/>
    <property type="match status" value="1"/>
</dbReference>
<dbReference type="PANTHER" id="PTHR42812:SF12">
    <property type="entry name" value="BETA-XYLOSIDASE-RELATED"/>
    <property type="match status" value="1"/>
</dbReference>
<dbReference type="PANTHER" id="PTHR42812">
    <property type="entry name" value="BETA-XYLOSIDASE"/>
    <property type="match status" value="1"/>
</dbReference>
<reference evidence="6 7" key="1">
    <citation type="submission" date="2022-10" db="EMBL/GenBank/DDBJ databases">
        <title>Luteolibacter arcticus strain CCTCC AB 2014275, whole genome shotgun sequencing project.</title>
        <authorList>
            <person name="Zhao G."/>
            <person name="Shen L."/>
        </authorList>
    </citation>
    <scope>NUCLEOTIDE SEQUENCE [LARGE SCALE GENOMIC DNA]</scope>
    <source>
        <strain evidence="6 7">CCTCC AB 2014275</strain>
    </source>
</reference>
<evidence type="ECO:0000256" key="3">
    <source>
        <dbReference type="ARBA" id="ARBA00023295"/>
    </source>
</evidence>
<keyword evidence="3 4" id="KW-0326">Glycosidase</keyword>
<dbReference type="Pfam" id="PF04616">
    <property type="entry name" value="Glyco_hydro_43"/>
    <property type="match status" value="1"/>
</dbReference>
<dbReference type="Gene3D" id="2.60.120.200">
    <property type="match status" value="1"/>
</dbReference>
<name>A0ABT3GIU2_9BACT</name>